<dbReference type="RefSeq" id="WP_107585957.1">
    <property type="nucleotide sequence ID" value="NZ_PZJJ01000032.1"/>
</dbReference>
<sequence>MKQPKRPWIATQTWEDLLLIHWPVQPDALKIFIPPPLELDTFQGQAWIGVVPFLGTHNEARWMGRNLSIQPFLELNVRTYVKYKGEHGVFFITMDADSMLAVRGARTVAGLPYFHARMERQKNKGLIHYVSQRNHRGQPKVNFEADFAPLSAPFYSKAGTLSHWLTERYSLLKAEKNKVTAGPIYHDPWDLQEAKLHIYQNELLHFLPRSVTRQKPLVHYCRSKKVLFYPFKKMN</sequence>
<proteinExistence type="predicted"/>
<dbReference type="EMBL" id="PZJJ01000032">
    <property type="protein sequence ID" value="PTL37828.1"/>
    <property type="molecule type" value="Genomic_DNA"/>
</dbReference>
<organism evidence="1 2">
    <name type="scientific">Alkalicoccus saliphilus</name>
    <dbReference type="NCBI Taxonomy" id="200989"/>
    <lineage>
        <taxon>Bacteria</taxon>
        <taxon>Bacillati</taxon>
        <taxon>Bacillota</taxon>
        <taxon>Bacilli</taxon>
        <taxon>Bacillales</taxon>
        <taxon>Bacillaceae</taxon>
        <taxon>Alkalicoccus</taxon>
    </lineage>
</organism>
<dbReference type="InterPro" id="IPR018644">
    <property type="entry name" value="DUF2071"/>
</dbReference>
<dbReference type="Proteomes" id="UP000240509">
    <property type="component" value="Unassembled WGS sequence"/>
</dbReference>
<reference evidence="1 2" key="1">
    <citation type="submission" date="2018-03" db="EMBL/GenBank/DDBJ databases">
        <title>Alkalicoccus saliphilus sp. nov., isolated from a mineral pool.</title>
        <authorList>
            <person name="Zhao B."/>
        </authorList>
    </citation>
    <scope>NUCLEOTIDE SEQUENCE [LARGE SCALE GENOMIC DNA]</scope>
    <source>
        <strain evidence="1 2">6AG</strain>
    </source>
</reference>
<gene>
    <name evidence="1" type="ORF">C6Y45_14525</name>
</gene>
<name>A0A2T4U353_9BACI</name>
<dbReference type="Pfam" id="PF09844">
    <property type="entry name" value="DUF2071"/>
    <property type="match status" value="1"/>
</dbReference>
<evidence type="ECO:0008006" key="3">
    <source>
        <dbReference type="Google" id="ProtNLM"/>
    </source>
</evidence>
<dbReference type="AlphaFoldDB" id="A0A2T4U353"/>
<dbReference type="PANTHER" id="PTHR39186">
    <property type="entry name" value="DUF2071 FAMILY PROTEIN"/>
    <property type="match status" value="1"/>
</dbReference>
<dbReference type="Gene3D" id="2.40.400.10">
    <property type="entry name" value="Acetoacetate decarboxylase-like"/>
    <property type="match status" value="1"/>
</dbReference>
<dbReference type="OrthoDB" id="150993at2"/>
<accession>A0A2T4U353</accession>
<comment type="caution">
    <text evidence="1">The sequence shown here is derived from an EMBL/GenBank/DDBJ whole genome shotgun (WGS) entry which is preliminary data.</text>
</comment>
<evidence type="ECO:0000313" key="2">
    <source>
        <dbReference type="Proteomes" id="UP000240509"/>
    </source>
</evidence>
<dbReference type="PANTHER" id="PTHR39186:SF1">
    <property type="entry name" value="DUF2071 DOMAIN-CONTAINING PROTEIN"/>
    <property type="match status" value="1"/>
</dbReference>
<protein>
    <recommendedName>
        <fullName evidence="3">DUF2071 domain-containing protein</fullName>
    </recommendedName>
</protein>
<keyword evidence="2" id="KW-1185">Reference proteome</keyword>
<dbReference type="InterPro" id="IPR023375">
    <property type="entry name" value="ADC_dom_sf"/>
</dbReference>
<dbReference type="SUPFAM" id="SSF160104">
    <property type="entry name" value="Acetoacetate decarboxylase-like"/>
    <property type="match status" value="1"/>
</dbReference>
<evidence type="ECO:0000313" key="1">
    <source>
        <dbReference type="EMBL" id="PTL37828.1"/>
    </source>
</evidence>